<organism evidence="1">
    <name type="scientific">Rhizophagus irregularis (strain DAOM 181602 / DAOM 197198 / MUCL 43194)</name>
    <name type="common">Arbuscular mycorrhizal fungus</name>
    <name type="synonym">Glomus intraradices</name>
    <dbReference type="NCBI Taxonomy" id="747089"/>
    <lineage>
        <taxon>Eukaryota</taxon>
        <taxon>Fungi</taxon>
        <taxon>Fungi incertae sedis</taxon>
        <taxon>Mucoromycota</taxon>
        <taxon>Glomeromycotina</taxon>
        <taxon>Glomeromycetes</taxon>
        <taxon>Glomerales</taxon>
        <taxon>Glomeraceae</taxon>
        <taxon>Rhizophagus</taxon>
    </lineage>
</organism>
<sequence>MYIPQSQTIEKNPEIISVSFHFIVRKKAYGPEISLLCKYAMQSTTIIYMLFAVKCQIMIIS</sequence>
<evidence type="ECO:0000313" key="1">
    <source>
        <dbReference type="EMBL" id="ESA05354.1"/>
    </source>
</evidence>
<protein>
    <submittedName>
        <fullName evidence="1">Uncharacterized protein</fullName>
    </submittedName>
</protein>
<dbReference type="AlphaFoldDB" id="U9TB01"/>
<gene>
    <name evidence="1" type="ORF">GLOINDRAFT_35635</name>
</gene>
<accession>U9TB01</accession>
<dbReference type="HOGENOM" id="CLU_2923835_0_0_1"/>
<reference evidence="1" key="1">
    <citation type="submission" date="2013-07" db="EMBL/GenBank/DDBJ databases">
        <title>The genome of an arbuscular mycorrhizal fungus provides insights into the evolution of the oldest plant symbiosis.</title>
        <authorList>
            <consortium name="DOE Joint Genome Institute"/>
            <person name="Tisserant E."/>
            <person name="Malbreil M."/>
            <person name="Kuo A."/>
            <person name="Kohler A."/>
            <person name="Symeonidi A."/>
            <person name="Balestrini R."/>
            <person name="Charron P."/>
            <person name="Duensing N."/>
            <person name="Frei-dit-Frey N."/>
            <person name="Gianinazzi-Pearson V."/>
            <person name="Gilbert B."/>
            <person name="Handa Y."/>
            <person name="Hijri M."/>
            <person name="Kaul R."/>
            <person name="Kawaguchi M."/>
            <person name="Krajinski F."/>
            <person name="Lammers P."/>
            <person name="Lapierre D."/>
            <person name="Masclaux F.G."/>
            <person name="Murat C."/>
            <person name="Morin E."/>
            <person name="Ndikumana S."/>
            <person name="Pagni M."/>
            <person name="Petitpierre D."/>
            <person name="Requena N."/>
            <person name="Rosikiewicz P."/>
            <person name="Riley R."/>
            <person name="Saito K."/>
            <person name="San Clemente H."/>
            <person name="Shapiro H."/>
            <person name="van Tuinen D."/>
            <person name="Becard G."/>
            <person name="Bonfante P."/>
            <person name="Paszkowski U."/>
            <person name="Shachar-Hill Y."/>
            <person name="Young J.P."/>
            <person name="Sanders I.R."/>
            <person name="Henrissat B."/>
            <person name="Rensing S.A."/>
            <person name="Grigoriev I.V."/>
            <person name="Corradi N."/>
            <person name="Roux C."/>
            <person name="Martin F."/>
        </authorList>
    </citation>
    <scope>NUCLEOTIDE SEQUENCE</scope>
    <source>
        <strain evidence="1">DAOM 197198</strain>
    </source>
</reference>
<proteinExistence type="predicted"/>
<name>U9TB01_RHIID</name>
<dbReference type="EMBL" id="KI293133">
    <property type="protein sequence ID" value="ESA05354.1"/>
    <property type="molecule type" value="Genomic_DNA"/>
</dbReference>